<feature type="region of interest" description="Disordered" evidence="9">
    <location>
        <begin position="402"/>
        <end position="423"/>
    </location>
</feature>
<dbReference type="Gene3D" id="3.10.180.80">
    <property type="entry name" value="Uncharacterised protein PF07063, DUF1338"/>
    <property type="match status" value="1"/>
</dbReference>
<dbReference type="EC" id="1.13.11.93" evidence="6"/>
<dbReference type="EMBL" id="BOMH01000059">
    <property type="protein sequence ID" value="GID69254.1"/>
    <property type="molecule type" value="Genomic_DNA"/>
</dbReference>
<evidence type="ECO:0000256" key="5">
    <source>
        <dbReference type="ARBA" id="ARBA00035013"/>
    </source>
</evidence>
<dbReference type="AlphaFoldDB" id="A0A919INL4"/>
<dbReference type="GO" id="GO:0051213">
    <property type="term" value="F:dioxygenase activity"/>
    <property type="evidence" value="ECO:0007669"/>
    <property type="project" value="UniProtKB-KW"/>
</dbReference>
<feature type="compositionally biased region" description="Basic and acidic residues" evidence="9">
    <location>
        <begin position="407"/>
        <end position="420"/>
    </location>
</feature>
<evidence type="ECO:0000313" key="10">
    <source>
        <dbReference type="EMBL" id="GID69254.1"/>
    </source>
</evidence>
<organism evidence="10 11">
    <name type="scientific">Actinoplanes cyaneus</name>
    <dbReference type="NCBI Taxonomy" id="52696"/>
    <lineage>
        <taxon>Bacteria</taxon>
        <taxon>Bacillati</taxon>
        <taxon>Actinomycetota</taxon>
        <taxon>Actinomycetes</taxon>
        <taxon>Micromonosporales</taxon>
        <taxon>Micromonosporaceae</taxon>
        <taxon>Actinoplanes</taxon>
    </lineage>
</organism>
<sequence length="468" mass="51223">MIPHWRLRAGFAQELSTMYGREVPAYTTLVEISEQVNRDVIRRDGAEAQRLGSIGRITAERHGAIRVGTPAELGQVARIFGALGMHPVGFYDLRDAASSAVPVISTAFRPIDATELALNPFRVFTSMLTPDDRRFFTPELSARLKSFFAARQLFGPELLELADRSEQQGGLDEHDADDFLRLAVQAFELSTEPVDRAWYAELEKISAVAADIGGVRSTHINHLTPRVLDIDDLYRRMTARGITMIDEIQGPPRWRGPDVLLRQTSFRALAEARTMREPDGTVTTGSLRVRFGEVEARGIALTPAGRARYDTLLTEIDRLLAASPGVRAEIAVQVWEKGFPDTEAGLREAGLAYFSYAVDQAPPGGPPPRTLAELIGRGWVTATPIVYEDFLPRSAAGIFQSNLSGENTRDTGREGARDTGPEGAVYDQDRLAAAVGREIHDPFALYAAEQAASITAVTTKLGIPEVTP</sequence>
<evidence type="ECO:0000256" key="3">
    <source>
        <dbReference type="ARBA" id="ARBA00023002"/>
    </source>
</evidence>
<keyword evidence="3" id="KW-0560">Oxidoreductase</keyword>
<evidence type="ECO:0000256" key="1">
    <source>
        <dbReference type="ARBA" id="ARBA00001954"/>
    </source>
</evidence>
<proteinExistence type="inferred from homology"/>
<evidence type="ECO:0000256" key="7">
    <source>
        <dbReference type="ARBA" id="ARBA00035034"/>
    </source>
</evidence>
<reference evidence="10" key="1">
    <citation type="submission" date="2021-01" db="EMBL/GenBank/DDBJ databases">
        <title>Whole genome shotgun sequence of Actinoplanes cyaneus NBRC 14990.</title>
        <authorList>
            <person name="Komaki H."/>
            <person name="Tamura T."/>
        </authorList>
    </citation>
    <scope>NUCLEOTIDE SEQUENCE</scope>
    <source>
        <strain evidence="10">NBRC 14990</strain>
    </source>
</reference>
<keyword evidence="2" id="KW-0223">Dioxygenase</keyword>
<name>A0A919INL4_9ACTN</name>
<accession>A0A919INL4</accession>
<comment type="cofactor">
    <cofactor evidence="1">
        <name>Fe(2+)</name>
        <dbReference type="ChEBI" id="CHEBI:29033"/>
    </cofactor>
</comment>
<evidence type="ECO:0000256" key="8">
    <source>
        <dbReference type="ARBA" id="ARBA00035045"/>
    </source>
</evidence>
<dbReference type="Proteomes" id="UP000619479">
    <property type="component" value="Unassembled WGS sequence"/>
</dbReference>
<evidence type="ECO:0000256" key="6">
    <source>
        <dbReference type="ARBA" id="ARBA00035023"/>
    </source>
</evidence>
<keyword evidence="4" id="KW-0408">Iron</keyword>
<evidence type="ECO:0000313" key="11">
    <source>
        <dbReference type="Proteomes" id="UP000619479"/>
    </source>
</evidence>
<dbReference type="PANTHER" id="PTHR39479:SF2">
    <property type="entry name" value="2-OXOADIPATE DIOXYGENASE_DECARBOXYLASE"/>
    <property type="match status" value="1"/>
</dbReference>
<dbReference type="Pfam" id="PF07063">
    <property type="entry name" value="HGLS"/>
    <property type="match status" value="1"/>
</dbReference>
<keyword evidence="11" id="KW-1185">Reference proteome</keyword>
<gene>
    <name evidence="10" type="ORF">Acy02nite_71350</name>
</gene>
<evidence type="ECO:0000256" key="9">
    <source>
        <dbReference type="SAM" id="MobiDB-lite"/>
    </source>
</evidence>
<dbReference type="InterPro" id="IPR047869">
    <property type="entry name" value="YdcJ_bac-like"/>
</dbReference>
<evidence type="ECO:0000256" key="2">
    <source>
        <dbReference type="ARBA" id="ARBA00022964"/>
    </source>
</evidence>
<dbReference type="CDD" id="cd16348">
    <property type="entry name" value="VOC_YdcJ_like"/>
    <property type="match status" value="1"/>
</dbReference>
<dbReference type="RefSeq" id="WP_203751325.1">
    <property type="nucleotide sequence ID" value="NZ_BAAAUC010000061.1"/>
</dbReference>
<protein>
    <recommendedName>
        <fullName evidence="7">2-oxoadipate dioxygenase/decarboxylase</fullName>
        <ecNumber evidence="6">1.13.11.93</ecNumber>
    </recommendedName>
    <alternativeName>
        <fullName evidence="8">2-hydroxyglutarate synthase</fullName>
    </alternativeName>
</protein>
<comment type="caution">
    <text evidence="10">The sequence shown here is derived from an EMBL/GenBank/DDBJ whole genome shotgun (WGS) entry which is preliminary data.</text>
</comment>
<dbReference type="SMART" id="SM01150">
    <property type="entry name" value="DUF1338"/>
    <property type="match status" value="1"/>
</dbReference>
<evidence type="ECO:0000256" key="4">
    <source>
        <dbReference type="ARBA" id="ARBA00023004"/>
    </source>
</evidence>
<dbReference type="InterPro" id="IPR009770">
    <property type="entry name" value="HGLS"/>
</dbReference>
<dbReference type="PANTHER" id="PTHR39479">
    <property type="match status" value="1"/>
</dbReference>
<comment type="similarity">
    <text evidence="5">Belongs to the 2-oxoadipate dioxygenase/decarboxylase family.</text>
</comment>